<protein>
    <submittedName>
        <fullName evidence="1">Uncharacterized protein</fullName>
    </submittedName>
</protein>
<accession>A0A2R8FE72</accession>
<dbReference type="EMBL" id="LT994651">
    <property type="protein sequence ID" value="SPN79131.1"/>
    <property type="molecule type" value="Genomic_DNA"/>
</dbReference>
<dbReference type="Proteomes" id="UP000273054">
    <property type="component" value="Segment"/>
</dbReference>
<reference evidence="1" key="1">
    <citation type="submission" date="2018-03" db="EMBL/GenBank/DDBJ databases">
        <authorList>
            <consortium name="Urmite Genomes"/>
        </authorList>
    </citation>
    <scope>NUCLEOTIDE SEQUENCE [LARGE SCALE GENOMIC DNA]</scope>
    <source>
        <strain evidence="1">IHUMI-27.7</strain>
    </source>
</reference>
<proteinExistence type="predicted"/>
<evidence type="ECO:0000313" key="2">
    <source>
        <dbReference type="Proteomes" id="UP000273054"/>
    </source>
</evidence>
<gene>
    <name evidence="1" type="ORF">BRZCDTV_174</name>
</gene>
<evidence type="ECO:0000313" key="1">
    <source>
        <dbReference type="EMBL" id="SPN79131.1"/>
    </source>
</evidence>
<name>A0A2R8FE72_9VIRU</name>
<sequence>MQPVTKDFPFSFTCNGELLWGQFHTLGYGYESKKRDEPAGAEGGHTSGTIIQSDFNFRVAAKQGTWVVNKVHDVLVFHHQGESMREVLREVTKLDPDYVAFQPNPSSRLLYVNRYDWSGHYGNWHYELGRGLEEFEYDEAEEEDCASIMDLAGLWNVDKISKYVYDRLFLVAPEAFPLIKDYLKENDLDEHAVLSHEGQDLGVVTCKDEDAEYDFAWMLFDEDRKELIAFVYDPYCLVGSDTCEELEEFLQNP</sequence>
<keyword evidence="2" id="KW-1185">Reference proteome</keyword>
<organism evidence="1">
    <name type="scientific">Brazilian cedratvirus IHUMI</name>
    <dbReference type="NCBI Taxonomy" id="2126980"/>
    <lineage>
        <taxon>Viruses</taxon>
        <taxon>Pithoviruses</taxon>
        <taxon>Orthocedratvirinae</taxon>
        <taxon>Alphacedratvirus</taxon>
        <taxon>Alphacedratvirus brasiliense</taxon>
    </lineage>
</organism>